<keyword evidence="8 11" id="KW-0460">Magnesium</keyword>
<feature type="binding site" evidence="8 10">
    <location>
        <position position="116"/>
    </location>
    <ligand>
        <name>3-methyl-2-oxobutanoate</name>
        <dbReference type="ChEBI" id="CHEBI:11851"/>
    </ligand>
</feature>
<evidence type="ECO:0000256" key="7">
    <source>
        <dbReference type="ARBA" id="ARBA00056497"/>
    </source>
</evidence>
<evidence type="ECO:0000256" key="9">
    <source>
        <dbReference type="PIRSR" id="PIRSR000388-1"/>
    </source>
</evidence>
<comment type="similarity">
    <text evidence="2 8">Belongs to the PanB family.</text>
</comment>
<dbReference type="GO" id="GO:0003864">
    <property type="term" value="F:3-methyl-2-oxobutanoate hydroxymethyltransferase activity"/>
    <property type="evidence" value="ECO:0007669"/>
    <property type="project" value="UniProtKB-UniRule"/>
</dbReference>
<dbReference type="Pfam" id="PF02548">
    <property type="entry name" value="Pantoate_transf"/>
    <property type="match status" value="1"/>
</dbReference>
<dbReference type="GO" id="GO:0005737">
    <property type="term" value="C:cytoplasm"/>
    <property type="evidence" value="ECO:0007669"/>
    <property type="project" value="UniProtKB-SubCell"/>
</dbReference>
<dbReference type="NCBIfam" id="NF001452">
    <property type="entry name" value="PRK00311.1"/>
    <property type="match status" value="1"/>
</dbReference>
<comment type="function">
    <text evidence="7 8">Catalyzes the reversible reaction in which hydroxymethyl group from 5,10-methylenetetrahydrofolate is transferred onto alpha-ketoisovalerate to form ketopantoate.</text>
</comment>
<dbReference type="GO" id="GO:0032259">
    <property type="term" value="P:methylation"/>
    <property type="evidence" value="ECO:0007669"/>
    <property type="project" value="UniProtKB-KW"/>
</dbReference>
<dbReference type="HAMAP" id="MF_00156">
    <property type="entry name" value="PanB"/>
    <property type="match status" value="1"/>
</dbReference>
<evidence type="ECO:0000313" key="13">
    <source>
        <dbReference type="Proteomes" id="UP000191110"/>
    </source>
</evidence>
<evidence type="ECO:0000256" key="6">
    <source>
        <dbReference type="ARBA" id="ARBA00022723"/>
    </source>
</evidence>
<dbReference type="FunFam" id="3.20.20.60:FF:000003">
    <property type="entry name" value="3-methyl-2-oxobutanoate hydroxymethyltransferase"/>
    <property type="match status" value="1"/>
</dbReference>
<comment type="subunit">
    <text evidence="3 8">Homodecamer; pentamer of dimers.</text>
</comment>
<evidence type="ECO:0000256" key="5">
    <source>
        <dbReference type="ARBA" id="ARBA00022679"/>
    </source>
</evidence>
<dbReference type="PANTHER" id="PTHR20881">
    <property type="entry name" value="3-METHYL-2-OXOBUTANOATE HYDROXYMETHYLTRANSFERASE"/>
    <property type="match status" value="1"/>
</dbReference>
<dbReference type="GO" id="GO:0008168">
    <property type="term" value="F:methyltransferase activity"/>
    <property type="evidence" value="ECO:0007669"/>
    <property type="project" value="UniProtKB-KW"/>
</dbReference>
<comment type="catalytic activity">
    <reaction evidence="8">
        <text>(6R)-5,10-methylene-5,6,7,8-tetrahydrofolate + 3-methyl-2-oxobutanoate + H2O = 2-dehydropantoate + (6S)-5,6,7,8-tetrahydrofolate</text>
        <dbReference type="Rhea" id="RHEA:11824"/>
        <dbReference type="ChEBI" id="CHEBI:11561"/>
        <dbReference type="ChEBI" id="CHEBI:11851"/>
        <dbReference type="ChEBI" id="CHEBI:15377"/>
        <dbReference type="ChEBI" id="CHEBI:15636"/>
        <dbReference type="ChEBI" id="CHEBI:57453"/>
        <dbReference type="EC" id="2.1.2.11"/>
    </reaction>
</comment>
<evidence type="ECO:0000256" key="11">
    <source>
        <dbReference type="PIRSR" id="PIRSR000388-3"/>
    </source>
</evidence>
<dbReference type="CDD" id="cd06557">
    <property type="entry name" value="KPHMT-like"/>
    <property type="match status" value="1"/>
</dbReference>
<keyword evidence="13" id="KW-1185">Reference proteome</keyword>
<protein>
    <recommendedName>
        <fullName evidence="8">3-methyl-2-oxobutanoate hydroxymethyltransferase</fullName>
        <ecNumber evidence="8">2.1.2.11</ecNumber>
    </recommendedName>
    <alternativeName>
        <fullName evidence="8">Ketopantoate hydroxymethyltransferase</fullName>
        <shortName evidence="8">KPHMT</shortName>
    </alternativeName>
</protein>
<evidence type="ECO:0000256" key="4">
    <source>
        <dbReference type="ARBA" id="ARBA00022655"/>
    </source>
</evidence>
<comment type="caution">
    <text evidence="12">The sequence shown here is derived from an EMBL/GenBank/DDBJ whole genome shotgun (WGS) entry which is preliminary data.</text>
</comment>
<keyword evidence="12" id="KW-0489">Methyltransferase</keyword>
<dbReference type="Gene3D" id="3.20.20.60">
    <property type="entry name" value="Phosphoenolpyruvate-binding domains"/>
    <property type="match status" value="1"/>
</dbReference>
<evidence type="ECO:0000256" key="1">
    <source>
        <dbReference type="ARBA" id="ARBA00005033"/>
    </source>
</evidence>
<keyword evidence="8" id="KW-0963">Cytoplasm</keyword>
<accession>A0A1T2L9X2</accession>
<dbReference type="PANTHER" id="PTHR20881:SF0">
    <property type="entry name" value="3-METHYL-2-OXOBUTANOATE HYDROXYMETHYLTRANSFERASE"/>
    <property type="match status" value="1"/>
</dbReference>
<evidence type="ECO:0000256" key="8">
    <source>
        <dbReference type="HAMAP-Rule" id="MF_00156"/>
    </source>
</evidence>
<feature type="binding site" evidence="8 11">
    <location>
        <position position="118"/>
    </location>
    <ligand>
        <name>Mg(2+)</name>
        <dbReference type="ChEBI" id="CHEBI:18420"/>
    </ligand>
</feature>
<dbReference type="InterPro" id="IPR003700">
    <property type="entry name" value="Pantoate_hydroxy_MeTrfase"/>
</dbReference>
<feature type="active site" description="Proton acceptor" evidence="8 9">
    <location>
        <position position="185"/>
    </location>
</feature>
<dbReference type="SUPFAM" id="SSF51621">
    <property type="entry name" value="Phosphoenolpyruvate/pyruvate domain"/>
    <property type="match status" value="1"/>
</dbReference>
<dbReference type="OrthoDB" id="9781789at2"/>
<keyword evidence="6 8" id="KW-0479">Metal-binding</keyword>
<comment type="pathway">
    <text evidence="1 8">Cofactor biosynthesis; (R)-pantothenate biosynthesis; (R)-pantoate from 3-methyl-2-oxobutanoate: step 1/2.</text>
</comment>
<comment type="cofactor">
    <cofactor evidence="8 11">
        <name>Mg(2+)</name>
        <dbReference type="ChEBI" id="CHEBI:18420"/>
    </cofactor>
    <text evidence="8 11">Binds 1 Mg(2+) ion per subunit.</text>
</comment>
<dbReference type="AlphaFoldDB" id="A0A1T2L9X2"/>
<comment type="subcellular location">
    <subcellularLocation>
        <location evidence="8">Cytoplasm</location>
    </subcellularLocation>
</comment>
<dbReference type="InterPro" id="IPR040442">
    <property type="entry name" value="Pyrv_kinase-like_dom_sf"/>
</dbReference>
<keyword evidence="5 8" id="KW-0808">Transferase</keyword>
<feature type="binding site" evidence="8 11">
    <location>
        <position position="87"/>
    </location>
    <ligand>
        <name>Mg(2+)</name>
        <dbReference type="ChEBI" id="CHEBI:18420"/>
    </ligand>
</feature>
<dbReference type="PIRSF" id="PIRSF000388">
    <property type="entry name" value="Pantoate_hydroxy_MeTrfase"/>
    <property type="match status" value="1"/>
</dbReference>
<dbReference type="InterPro" id="IPR015813">
    <property type="entry name" value="Pyrv/PenolPyrv_kinase-like_dom"/>
</dbReference>
<proteinExistence type="inferred from homology"/>
<evidence type="ECO:0000256" key="10">
    <source>
        <dbReference type="PIRSR" id="PIRSR000388-2"/>
    </source>
</evidence>
<organism evidence="12 13">
    <name type="scientific">Solemya pervernicosa gill symbiont</name>
    <dbReference type="NCBI Taxonomy" id="642797"/>
    <lineage>
        <taxon>Bacteria</taxon>
        <taxon>Pseudomonadati</taxon>
        <taxon>Pseudomonadota</taxon>
        <taxon>Gammaproteobacteria</taxon>
        <taxon>sulfur-oxidizing symbionts</taxon>
    </lineage>
</organism>
<dbReference type="NCBIfam" id="TIGR00222">
    <property type="entry name" value="panB"/>
    <property type="match status" value="1"/>
</dbReference>
<evidence type="ECO:0000313" key="12">
    <source>
        <dbReference type="EMBL" id="OOZ41812.1"/>
    </source>
</evidence>
<dbReference type="Proteomes" id="UP000191110">
    <property type="component" value="Unassembled WGS sequence"/>
</dbReference>
<reference evidence="12 13" key="1">
    <citation type="submission" date="2016-11" db="EMBL/GenBank/DDBJ databases">
        <title>Mixed transmission modes and dynamic genome evolution in an obligate animal-bacterial symbiosis.</title>
        <authorList>
            <person name="Russell S.L."/>
            <person name="Corbett-Detig R.B."/>
            <person name="Cavanaugh C.M."/>
        </authorList>
    </citation>
    <scope>NUCLEOTIDE SEQUENCE [LARGE SCALE GENOMIC DNA]</scope>
    <source>
        <strain evidence="12">Sveles-Q1</strain>
    </source>
</reference>
<feature type="binding site" evidence="8 10">
    <location>
        <begin position="48"/>
        <end position="49"/>
    </location>
    <ligand>
        <name>3-methyl-2-oxobutanoate</name>
        <dbReference type="ChEBI" id="CHEBI:11851"/>
    </ligand>
</feature>
<evidence type="ECO:0000256" key="2">
    <source>
        <dbReference type="ARBA" id="ARBA00008676"/>
    </source>
</evidence>
<dbReference type="EMBL" id="MPRL01000005">
    <property type="protein sequence ID" value="OOZ41812.1"/>
    <property type="molecule type" value="Genomic_DNA"/>
</dbReference>
<feature type="binding site" evidence="8 11">
    <location>
        <position position="48"/>
    </location>
    <ligand>
        <name>Mg(2+)</name>
        <dbReference type="ChEBI" id="CHEBI:18420"/>
    </ligand>
</feature>
<dbReference type="GO" id="GO:0000287">
    <property type="term" value="F:magnesium ion binding"/>
    <property type="evidence" value="ECO:0007669"/>
    <property type="project" value="TreeGrafter"/>
</dbReference>
<keyword evidence="4 8" id="KW-0566">Pantothenate biosynthesis</keyword>
<dbReference type="RefSeq" id="WP_078482432.1">
    <property type="nucleotide sequence ID" value="NZ_MPRL01000005.1"/>
</dbReference>
<dbReference type="GO" id="GO:0015940">
    <property type="term" value="P:pantothenate biosynthetic process"/>
    <property type="evidence" value="ECO:0007669"/>
    <property type="project" value="UniProtKB-UniRule"/>
</dbReference>
<dbReference type="UniPathway" id="UPA00028">
    <property type="reaction ID" value="UER00003"/>
</dbReference>
<feature type="binding site" evidence="8 10">
    <location>
        <position position="87"/>
    </location>
    <ligand>
        <name>3-methyl-2-oxobutanoate</name>
        <dbReference type="ChEBI" id="CHEBI:11851"/>
    </ligand>
</feature>
<gene>
    <name evidence="8" type="primary">panB</name>
    <name evidence="12" type="ORF">BOW53_02080</name>
</gene>
<name>A0A1T2L9X2_9GAMM</name>
<sequence>MSDLKQVTTTTLAEMKRAGEKIVSLTAYDASFASLIDAAGVEVILVGDSLGMVVQGRETTIPVTLDEMIYHSRCAARGVQRGLLMVDLPFMSYATLEQALESAARLMKEGGAQMVKLEGGRDQVEVVRRLSGCGIPVCGHIGLQPQSVHKLGGYRVQGRESERAEEMKRDALALQEAGADALVMECVPASLAAAISKELEIPVIGIGAGVDCDGQVLVLHDLLGITPGRIPKFAHNFMADADDIQDAVAAYVAAVKVGEFPAEGHSF</sequence>
<dbReference type="EC" id="2.1.2.11" evidence="8"/>
<evidence type="ECO:0000256" key="3">
    <source>
        <dbReference type="ARBA" id="ARBA00011424"/>
    </source>
</evidence>